<feature type="compositionally biased region" description="Basic residues" evidence="1">
    <location>
        <begin position="243"/>
        <end position="252"/>
    </location>
</feature>
<feature type="region of interest" description="Disordered" evidence="1">
    <location>
        <begin position="211"/>
        <end position="306"/>
    </location>
</feature>
<feature type="compositionally biased region" description="Low complexity" evidence="1">
    <location>
        <begin position="384"/>
        <end position="394"/>
    </location>
</feature>
<feature type="region of interest" description="Disordered" evidence="1">
    <location>
        <begin position="347"/>
        <end position="394"/>
    </location>
</feature>
<name>A0A9W4D3W2_BLUGR</name>
<feature type="chain" id="PRO_5040786308" evidence="2">
    <location>
        <begin position="22"/>
        <end position="394"/>
    </location>
</feature>
<dbReference type="Proteomes" id="UP000683417">
    <property type="component" value="Unassembled WGS sequence"/>
</dbReference>
<evidence type="ECO:0000313" key="3">
    <source>
        <dbReference type="EMBL" id="CAD6500835.1"/>
    </source>
</evidence>
<evidence type="ECO:0000256" key="1">
    <source>
        <dbReference type="SAM" id="MobiDB-lite"/>
    </source>
</evidence>
<gene>
    <name evidence="3" type="ORF">BGTH12_LOCUS2193</name>
</gene>
<feature type="signal peptide" evidence="2">
    <location>
        <begin position="1"/>
        <end position="21"/>
    </location>
</feature>
<feature type="compositionally biased region" description="Low complexity" evidence="1">
    <location>
        <begin position="347"/>
        <end position="369"/>
    </location>
</feature>
<evidence type="ECO:0000256" key="2">
    <source>
        <dbReference type="SAM" id="SignalP"/>
    </source>
</evidence>
<accession>A0A9W4D3W2</accession>
<dbReference type="EMBL" id="CAJHIT010000004">
    <property type="protein sequence ID" value="CAD6500835.1"/>
    <property type="molecule type" value="Genomic_DNA"/>
</dbReference>
<evidence type="ECO:0000313" key="4">
    <source>
        <dbReference type="Proteomes" id="UP000683417"/>
    </source>
</evidence>
<proteinExistence type="predicted"/>
<protein>
    <submittedName>
        <fullName evidence="3">BgTH12-06540</fullName>
    </submittedName>
</protein>
<comment type="caution">
    <text evidence="3">The sequence shown here is derived from an EMBL/GenBank/DDBJ whole genome shotgun (WGS) entry which is preliminary data.</text>
</comment>
<feature type="compositionally biased region" description="Acidic residues" evidence="1">
    <location>
        <begin position="258"/>
        <end position="284"/>
    </location>
</feature>
<dbReference type="AlphaFoldDB" id="A0A9W4D3W2"/>
<keyword evidence="2" id="KW-0732">Signal</keyword>
<feature type="compositionally biased region" description="Gly residues" evidence="1">
    <location>
        <begin position="370"/>
        <end position="383"/>
    </location>
</feature>
<organism evidence="3 4">
    <name type="scientific">Blumeria graminis f. sp. triticale</name>
    <dbReference type="NCBI Taxonomy" id="1689686"/>
    <lineage>
        <taxon>Eukaryota</taxon>
        <taxon>Fungi</taxon>
        <taxon>Dikarya</taxon>
        <taxon>Ascomycota</taxon>
        <taxon>Pezizomycotina</taxon>
        <taxon>Leotiomycetes</taxon>
        <taxon>Erysiphales</taxon>
        <taxon>Erysiphaceae</taxon>
        <taxon>Blumeria</taxon>
    </lineage>
</organism>
<sequence length="394" mass="44036">MKFLSLRGVAVFLSATASVMSAPRGKGSKRVTLYVPDAANKIGFMCAQRHVYSNEQLQKTVHIAKILSWTRRSPSIDLGFNYHTGRKYYIYRLLPGNKVYNENFEIPEKTLFHSRTLANLINIIEESDYVVLSKEYRILGGVNFVRPNVMGHFTPCKFTKQSYAIERAQKERDQEVEYRRRERYHDDRYGSRYGDRYDESRYGGHQYMRPGFDSRFDSNPGKNWGHGRYGSGQSYGGHSAYGGKKKPGKGKKEKKEGEEEEEEEEEKEEEEEEEEEKEEEEYSDFELSLSDFVDSEWTPPDDLKDALSSKILGAGSSFGVLIDTVSSSSGGSSSGFHLSSLLESSSITDLSSSYESSSYSSYSAPAASYSGGGDYGGGGGGGDNSSDSESCSIM</sequence>
<reference evidence="3" key="1">
    <citation type="submission" date="2020-10" db="EMBL/GenBank/DDBJ databases">
        <authorList>
            <person name="Muller C M."/>
        </authorList>
    </citation>
    <scope>NUCLEOTIDE SEQUENCE</scope>
    <source>
        <strain evidence="3">THUN-12</strain>
    </source>
</reference>